<accession>A0A8D8JRT3</accession>
<keyword evidence="1" id="KW-1133">Transmembrane helix</keyword>
<feature type="transmembrane region" description="Helical" evidence="1">
    <location>
        <begin position="45"/>
        <end position="67"/>
    </location>
</feature>
<proteinExistence type="predicted"/>
<feature type="transmembrane region" description="Helical" evidence="1">
    <location>
        <begin position="79"/>
        <end position="107"/>
    </location>
</feature>
<keyword evidence="1" id="KW-0812">Transmembrane</keyword>
<evidence type="ECO:0000256" key="1">
    <source>
        <dbReference type="SAM" id="Phobius"/>
    </source>
</evidence>
<name>A0A8D8JRT3_CULPI</name>
<feature type="transmembrane region" description="Helical" evidence="1">
    <location>
        <begin position="21"/>
        <end position="39"/>
    </location>
</feature>
<reference evidence="2" key="1">
    <citation type="submission" date="2021-05" db="EMBL/GenBank/DDBJ databases">
        <authorList>
            <person name="Alioto T."/>
            <person name="Alioto T."/>
            <person name="Gomez Garrido J."/>
        </authorList>
    </citation>
    <scope>NUCLEOTIDE SEQUENCE</scope>
</reference>
<dbReference type="AlphaFoldDB" id="A0A8D8JRT3"/>
<organism evidence="2">
    <name type="scientific">Culex pipiens</name>
    <name type="common">House mosquito</name>
    <dbReference type="NCBI Taxonomy" id="7175"/>
    <lineage>
        <taxon>Eukaryota</taxon>
        <taxon>Metazoa</taxon>
        <taxon>Ecdysozoa</taxon>
        <taxon>Arthropoda</taxon>
        <taxon>Hexapoda</taxon>
        <taxon>Insecta</taxon>
        <taxon>Pterygota</taxon>
        <taxon>Neoptera</taxon>
        <taxon>Endopterygota</taxon>
        <taxon>Diptera</taxon>
        <taxon>Nematocera</taxon>
        <taxon>Culicoidea</taxon>
        <taxon>Culicidae</taxon>
        <taxon>Culicinae</taxon>
        <taxon>Culicini</taxon>
        <taxon>Culex</taxon>
        <taxon>Culex</taxon>
    </lineage>
</organism>
<sequence length="187" mass="19151">MWPFRAGMFLNLRWHRLHSTGFWSALETAAVVVAAVFAGEAADDGVGAGVVVGGGGWALLATLVGSTGGTLGVGAGAEAWVVGVLDVGLGVLDVVVVVVVTLFWLSWSCMFHVRGRSGIFWPAAAAAATAALACFVCCMICVIRSSCCRVRPSLPVPVPAGDKLGEGVLEPPESTPPPLGVAVTWCC</sequence>
<protein>
    <submittedName>
        <fullName evidence="2">(northern house mosquito) hypothetical protein</fullName>
    </submittedName>
</protein>
<evidence type="ECO:0000313" key="2">
    <source>
        <dbReference type="EMBL" id="CAG6577384.1"/>
    </source>
</evidence>
<dbReference type="EMBL" id="HBUE01298044">
    <property type="protein sequence ID" value="CAG6577384.1"/>
    <property type="molecule type" value="Transcribed_RNA"/>
</dbReference>
<keyword evidence="1" id="KW-0472">Membrane</keyword>
<feature type="transmembrane region" description="Helical" evidence="1">
    <location>
        <begin position="119"/>
        <end position="143"/>
    </location>
</feature>
<dbReference type="EMBL" id="HBUE01192120">
    <property type="protein sequence ID" value="CAG6525676.1"/>
    <property type="molecule type" value="Transcribed_RNA"/>
</dbReference>